<dbReference type="EMBL" id="JAPEUY010000005">
    <property type="protein sequence ID" value="KAJ4372889.1"/>
    <property type="molecule type" value="Genomic_DNA"/>
</dbReference>
<name>A0A9W8YBT8_9PLEO</name>
<dbReference type="Proteomes" id="UP001140560">
    <property type="component" value="Unassembled WGS sequence"/>
</dbReference>
<keyword evidence="2" id="KW-1185">Reference proteome</keyword>
<sequence>MASEANFLSQTLQSITTTKMREQNKRRKTFESSKATVLKSAAAASNDRARLEVLLSGFKDLSFSNKGVFYVDEDRTNHARNVARYLEQSYRDPSVSSSIIQGFAGNFRQKLDQESQRFEFADLYYRLLGEWTDASSKPLEQSEQKEEEEELDGSFEHVQKYDLEKLRDKFAGVVFTPLETDEVEIDNYLASLFQDDHAAKLLEEIRKSNTEFAKELKKRTAPFDSRTLKQCIQALLRNTLLNDDAKNTLSEFTTNEVVLDEIADVLNLRFADLDNWSWEADEGMYYEPRRQLNGKYRIMMDMDILQAIFLHYIAVNWCSQLKLALSCLPNDNKFWRGPKKMTEEEKGRYRYFTGSHPTAGVSTKEMETFCETFFMSAMPSSLLDSGDPYGEDKDAEAAADETKTGLGMRQMFLRQLATDVIIRRSLHGEVAVVQSDLQWYATGLPHSTLFAVLRFWGVPEDWISLFRKYAEAPLRMTATPGENVRTRKRGIPITDAFETLFGESVLFCMDVAVNRLSDMTLIRFHDDLFLSGEPLQCANAWETIEGFVKVLGLDINTSKTGSVYLYNAGRDDDLLARFPKGPVCMGMLQLTPEGDWAIDQKQVAAHVRQLQKQLGQCNSIISWIQTWNACMGRFFQDTFGKPANCFGQAHVDAILETHASMQRQLFETHGGSVTNYLREQILERFEVDKVPDSFFFLPEEFGGLGLQNPFIPFFVLKDNVLKSPLDRIAEFRKDEKRAYKEASEDFVALSDAVKQRRVREGLGDRSEHPAILSEAFFSFEEYTAYREQHSYELLGAFDDLMRKPIVQDVYPVKEVLPWFAELSHSHGTSWYQLSNENKWIMNMYAEELKQRFGALSIVDKNLLPSGVMSMLKTKKVTWQLIIWE</sequence>
<dbReference type="OrthoDB" id="74545at2759"/>
<accession>A0A9W8YBT8</accession>
<dbReference type="PANTHER" id="PTHR37015:SF1">
    <property type="entry name" value="REVERSE TRANSCRIPTASE DOMAIN-CONTAINING PROTEIN"/>
    <property type="match status" value="1"/>
</dbReference>
<protein>
    <recommendedName>
        <fullName evidence="3">Reverse transcriptase domain-containing protein</fullName>
    </recommendedName>
</protein>
<comment type="caution">
    <text evidence="1">The sequence shown here is derived from an EMBL/GenBank/DDBJ whole genome shotgun (WGS) entry which is preliminary data.</text>
</comment>
<evidence type="ECO:0000313" key="1">
    <source>
        <dbReference type="EMBL" id="KAJ4372889.1"/>
    </source>
</evidence>
<reference evidence="1" key="1">
    <citation type="submission" date="2022-10" db="EMBL/GenBank/DDBJ databases">
        <title>Tapping the CABI collections for fungal endophytes: first genome assemblies for Collariella, Neodidymelliopsis, Ascochyta clinopodiicola, Didymella pomorum, Didymosphaeria variabile, Neocosmospora piperis and Neocucurbitaria cava.</title>
        <authorList>
            <person name="Hill R."/>
        </authorList>
    </citation>
    <scope>NUCLEOTIDE SEQUENCE</scope>
    <source>
        <strain evidence="1">IMI 356814</strain>
    </source>
</reference>
<gene>
    <name evidence="1" type="ORF">N0V83_003180</name>
</gene>
<evidence type="ECO:0000313" key="2">
    <source>
        <dbReference type="Proteomes" id="UP001140560"/>
    </source>
</evidence>
<proteinExistence type="predicted"/>
<evidence type="ECO:0008006" key="3">
    <source>
        <dbReference type="Google" id="ProtNLM"/>
    </source>
</evidence>
<dbReference type="PANTHER" id="PTHR37015">
    <property type="entry name" value="REVERSE TRANSCRIPTASE DOMAIN-CONTAINING PROTEIN"/>
    <property type="match status" value="1"/>
</dbReference>
<organism evidence="1 2">
    <name type="scientific">Neocucurbitaria cava</name>
    <dbReference type="NCBI Taxonomy" id="798079"/>
    <lineage>
        <taxon>Eukaryota</taxon>
        <taxon>Fungi</taxon>
        <taxon>Dikarya</taxon>
        <taxon>Ascomycota</taxon>
        <taxon>Pezizomycotina</taxon>
        <taxon>Dothideomycetes</taxon>
        <taxon>Pleosporomycetidae</taxon>
        <taxon>Pleosporales</taxon>
        <taxon>Pleosporineae</taxon>
        <taxon>Cucurbitariaceae</taxon>
        <taxon>Neocucurbitaria</taxon>
    </lineage>
</organism>
<dbReference type="AlphaFoldDB" id="A0A9W8YBT8"/>